<feature type="region of interest" description="Disordered" evidence="1">
    <location>
        <begin position="88"/>
        <end position="166"/>
    </location>
</feature>
<dbReference type="VEuPathDB" id="TriTrypDB:Lsey_0231_0020"/>
<organism evidence="2 3">
    <name type="scientific">Leptomonas seymouri</name>
    <dbReference type="NCBI Taxonomy" id="5684"/>
    <lineage>
        <taxon>Eukaryota</taxon>
        <taxon>Discoba</taxon>
        <taxon>Euglenozoa</taxon>
        <taxon>Kinetoplastea</taxon>
        <taxon>Metakinetoplastina</taxon>
        <taxon>Trypanosomatida</taxon>
        <taxon>Trypanosomatidae</taxon>
        <taxon>Leishmaniinae</taxon>
        <taxon>Leptomonas</taxon>
    </lineage>
</organism>
<name>A0A0N1PC57_LEPSE</name>
<protein>
    <recommendedName>
        <fullName evidence="4">Chromosomal passenger protein</fullName>
    </recommendedName>
</protein>
<dbReference type="EMBL" id="LJSK01000231">
    <property type="protein sequence ID" value="KPI84793.1"/>
    <property type="molecule type" value="Genomic_DNA"/>
</dbReference>
<evidence type="ECO:0000313" key="2">
    <source>
        <dbReference type="EMBL" id="KPI84793.1"/>
    </source>
</evidence>
<evidence type="ECO:0000313" key="3">
    <source>
        <dbReference type="Proteomes" id="UP000038009"/>
    </source>
</evidence>
<sequence>MDTATWTPKAVEDLLFRQYIQDEDVTRALPPPPKVSSENFLEKYDQATKILFSYVRNGPVSALASQNVNTTGSKYGGATPMKAFVGRTPATKPVPPEPSKAFARTATPTPTPPMPPPQSSQTTSAASTATLKSAVDSPQTYRARRQRVEWPLSVPTNQMLKSNSRSKVAHLTAKRVAAQQGVDPDLIFMQNSGDLPLNTIFAPFPKALRSVAAVRNASGDWRADAFTVEEEDAYKSDLGYTTRGPSQCGYGKWLPSQP</sequence>
<dbReference type="AlphaFoldDB" id="A0A0N1PC57"/>
<reference evidence="2 3" key="1">
    <citation type="journal article" date="2015" name="PLoS Pathog.">
        <title>Leptomonas seymouri: Adaptations to the Dixenous Life Cycle Analyzed by Genome Sequencing, Transcriptome Profiling and Co-infection with Leishmania donovani.</title>
        <authorList>
            <person name="Kraeva N."/>
            <person name="Butenko A."/>
            <person name="Hlavacova J."/>
            <person name="Kostygov A."/>
            <person name="Myskova J."/>
            <person name="Grybchuk D."/>
            <person name="Lestinova T."/>
            <person name="Votypka J."/>
            <person name="Volf P."/>
            <person name="Opperdoes F."/>
            <person name="Flegontov P."/>
            <person name="Lukes J."/>
            <person name="Yurchenko V."/>
        </authorList>
    </citation>
    <scope>NUCLEOTIDE SEQUENCE [LARGE SCALE GENOMIC DNA]</scope>
    <source>
        <strain evidence="2 3">ATCC 30220</strain>
    </source>
</reference>
<evidence type="ECO:0000256" key="1">
    <source>
        <dbReference type="SAM" id="MobiDB-lite"/>
    </source>
</evidence>
<gene>
    <name evidence="2" type="ORF">ABL78_6143</name>
</gene>
<comment type="caution">
    <text evidence="2">The sequence shown here is derived from an EMBL/GenBank/DDBJ whole genome shotgun (WGS) entry which is preliminary data.</text>
</comment>
<feature type="compositionally biased region" description="Polar residues" evidence="1">
    <location>
        <begin position="154"/>
        <end position="166"/>
    </location>
</feature>
<dbReference type="Proteomes" id="UP000038009">
    <property type="component" value="Unassembled WGS sequence"/>
</dbReference>
<proteinExistence type="predicted"/>
<accession>A0A0N1PC57</accession>
<keyword evidence="3" id="KW-1185">Reference proteome</keyword>
<dbReference type="OMA" id="DLIFMQN"/>
<dbReference type="OrthoDB" id="269618at2759"/>
<feature type="compositionally biased region" description="Low complexity" evidence="1">
    <location>
        <begin position="119"/>
        <end position="130"/>
    </location>
</feature>
<feature type="compositionally biased region" description="Pro residues" evidence="1">
    <location>
        <begin position="109"/>
        <end position="118"/>
    </location>
</feature>
<evidence type="ECO:0008006" key="4">
    <source>
        <dbReference type="Google" id="ProtNLM"/>
    </source>
</evidence>
<feature type="region of interest" description="Disordered" evidence="1">
    <location>
        <begin position="239"/>
        <end position="258"/>
    </location>
</feature>